<dbReference type="EMBL" id="CZQD01000034">
    <property type="protein sequence ID" value="CUS56840.1"/>
    <property type="molecule type" value="Genomic_DNA"/>
</dbReference>
<dbReference type="InterPro" id="IPR011990">
    <property type="entry name" value="TPR-like_helical_dom_sf"/>
</dbReference>
<dbReference type="SUPFAM" id="SSF48452">
    <property type="entry name" value="TPR-like"/>
    <property type="match status" value="1"/>
</dbReference>
<reference evidence="1" key="1">
    <citation type="submission" date="2015-10" db="EMBL/GenBank/DDBJ databases">
        <authorList>
            <person name="Gilbert D.G."/>
        </authorList>
    </citation>
    <scope>NUCLEOTIDE SEQUENCE</scope>
</reference>
<dbReference type="AlphaFoldDB" id="A0A160TYN9"/>
<organism evidence="1">
    <name type="scientific">hydrothermal vent metagenome</name>
    <dbReference type="NCBI Taxonomy" id="652676"/>
    <lineage>
        <taxon>unclassified sequences</taxon>
        <taxon>metagenomes</taxon>
        <taxon>ecological metagenomes</taxon>
    </lineage>
</organism>
<evidence type="ECO:0000313" key="1">
    <source>
        <dbReference type="EMBL" id="CUS56840.1"/>
    </source>
</evidence>
<name>A0A160TYN9_9ZZZZ</name>
<dbReference type="Gene3D" id="1.25.40.10">
    <property type="entry name" value="Tetratricopeptide repeat domain"/>
    <property type="match status" value="1"/>
</dbReference>
<proteinExistence type="predicted"/>
<accession>A0A160TYN9</accession>
<sequence length="254" mass="27233">MTRSVFLAFVLAGLAFAPLAVADEAAAEAAFVRGEYDTALTELSDSKTADALAFRARALLAEAMSGPADPPEDVLHRALDDANVALIMDPAHAEGRLQRAIALSLILRPMSTREARKTGWAEEARDLARGVLEDEPGNVYAHGFLSVWNLEVVNRGGRIGAMIMGAGVSDGRDHYEAAIAAAPDEASVHWQWARALAALNARKYRDEVLSALDAALAAAVDSELERVMQARAAMLKAEMLRDDRRAQEIAAGML</sequence>
<protein>
    <submittedName>
        <fullName evidence="1">Uncharacterized protein</fullName>
    </submittedName>
</protein>
<gene>
    <name evidence="1" type="ORF">MGWOODY_Hyp1302</name>
</gene>